<feature type="chain" id="PRO_5012779303" evidence="1">
    <location>
        <begin position="19"/>
        <end position="110"/>
    </location>
</feature>
<gene>
    <name evidence="2" type="ORF">BCR44DRAFT_1104928</name>
</gene>
<accession>A0A1Y2I2H5</accession>
<feature type="signal peptide" evidence="1">
    <location>
        <begin position="1"/>
        <end position="18"/>
    </location>
</feature>
<keyword evidence="1" id="KW-0732">Signal</keyword>
<evidence type="ECO:0000313" key="3">
    <source>
        <dbReference type="Proteomes" id="UP000193411"/>
    </source>
</evidence>
<comment type="caution">
    <text evidence="2">The sequence shown here is derived from an EMBL/GenBank/DDBJ whole genome shotgun (WGS) entry which is preliminary data.</text>
</comment>
<evidence type="ECO:0000313" key="2">
    <source>
        <dbReference type="EMBL" id="ORZ41066.1"/>
    </source>
</evidence>
<protein>
    <submittedName>
        <fullName evidence="2">Uncharacterized protein</fullName>
    </submittedName>
</protein>
<organism evidence="2 3">
    <name type="scientific">Catenaria anguillulae PL171</name>
    <dbReference type="NCBI Taxonomy" id="765915"/>
    <lineage>
        <taxon>Eukaryota</taxon>
        <taxon>Fungi</taxon>
        <taxon>Fungi incertae sedis</taxon>
        <taxon>Blastocladiomycota</taxon>
        <taxon>Blastocladiomycetes</taxon>
        <taxon>Blastocladiales</taxon>
        <taxon>Catenariaceae</taxon>
        <taxon>Catenaria</taxon>
    </lineage>
</organism>
<reference evidence="2 3" key="1">
    <citation type="submission" date="2016-07" db="EMBL/GenBank/DDBJ databases">
        <title>Pervasive Adenine N6-methylation of Active Genes in Fungi.</title>
        <authorList>
            <consortium name="DOE Joint Genome Institute"/>
            <person name="Mondo S.J."/>
            <person name="Dannebaum R.O."/>
            <person name="Kuo R.C."/>
            <person name="Labutti K."/>
            <person name="Haridas S."/>
            <person name="Kuo A."/>
            <person name="Salamov A."/>
            <person name="Ahrendt S.R."/>
            <person name="Lipzen A."/>
            <person name="Sullivan W."/>
            <person name="Andreopoulos W.B."/>
            <person name="Clum A."/>
            <person name="Lindquist E."/>
            <person name="Daum C."/>
            <person name="Ramamoorthy G.K."/>
            <person name="Gryganskyi A."/>
            <person name="Culley D."/>
            <person name="Magnuson J.K."/>
            <person name="James T.Y."/>
            <person name="O'Malley M.A."/>
            <person name="Stajich J.E."/>
            <person name="Spatafora J.W."/>
            <person name="Visel A."/>
            <person name="Grigoriev I.V."/>
        </authorList>
    </citation>
    <scope>NUCLEOTIDE SEQUENCE [LARGE SCALE GENOMIC DNA]</scope>
    <source>
        <strain evidence="2 3">PL171</strain>
    </source>
</reference>
<dbReference type="EMBL" id="MCFL01000002">
    <property type="protein sequence ID" value="ORZ41066.1"/>
    <property type="molecule type" value="Genomic_DNA"/>
</dbReference>
<proteinExistence type="predicted"/>
<keyword evidence="3" id="KW-1185">Reference proteome</keyword>
<evidence type="ECO:0000256" key="1">
    <source>
        <dbReference type="SAM" id="SignalP"/>
    </source>
</evidence>
<dbReference type="AlphaFoldDB" id="A0A1Y2I2H5"/>
<sequence length="110" mass="11931">MLLCVLVCSLSLVVAALAASLTYLRARRCNGKQKAQEQPQIELSNVGAPVSNHYSEPNSGWTQQQGDPPAFWSLPYLNRTLLRICQEASKGNSAMLEHPAVCDGKSAALF</sequence>
<dbReference type="Proteomes" id="UP000193411">
    <property type="component" value="Unassembled WGS sequence"/>
</dbReference>
<name>A0A1Y2I2H5_9FUNG</name>